<protein>
    <submittedName>
        <fullName evidence="1">Uncharacterized protein</fullName>
    </submittedName>
</protein>
<gene>
    <name evidence="1" type="ORF">NTEN_LOCUS2369</name>
</gene>
<name>A0A6H5G1Q1_9HEMI</name>
<sequence length="85" mass="9966">MKHVRTIVYCVPTARHDKHRLHLSHPSLVKHLAPSGRVMSEKTQPRDIGRGRSGRCERFYLEFISWGKKINLEKEEVLHRLGIIK</sequence>
<dbReference type="EMBL" id="CADCXU010003674">
    <property type="protein sequence ID" value="CAA9995578.1"/>
    <property type="molecule type" value="Genomic_DNA"/>
</dbReference>
<evidence type="ECO:0000313" key="1">
    <source>
        <dbReference type="EMBL" id="CAA9995578.1"/>
    </source>
</evidence>
<feature type="non-terminal residue" evidence="1">
    <location>
        <position position="85"/>
    </location>
</feature>
<reference evidence="1 2" key="1">
    <citation type="submission" date="2020-02" db="EMBL/GenBank/DDBJ databases">
        <authorList>
            <person name="Ferguson B K."/>
        </authorList>
    </citation>
    <scope>NUCLEOTIDE SEQUENCE [LARGE SCALE GENOMIC DNA]</scope>
</reference>
<evidence type="ECO:0000313" key="2">
    <source>
        <dbReference type="Proteomes" id="UP000479000"/>
    </source>
</evidence>
<dbReference type="AlphaFoldDB" id="A0A6H5G1Q1"/>
<dbReference type="Proteomes" id="UP000479000">
    <property type="component" value="Unassembled WGS sequence"/>
</dbReference>
<keyword evidence="2" id="KW-1185">Reference proteome</keyword>
<organism evidence="1 2">
    <name type="scientific">Nesidiocoris tenuis</name>
    <dbReference type="NCBI Taxonomy" id="355587"/>
    <lineage>
        <taxon>Eukaryota</taxon>
        <taxon>Metazoa</taxon>
        <taxon>Ecdysozoa</taxon>
        <taxon>Arthropoda</taxon>
        <taxon>Hexapoda</taxon>
        <taxon>Insecta</taxon>
        <taxon>Pterygota</taxon>
        <taxon>Neoptera</taxon>
        <taxon>Paraneoptera</taxon>
        <taxon>Hemiptera</taxon>
        <taxon>Heteroptera</taxon>
        <taxon>Panheteroptera</taxon>
        <taxon>Cimicomorpha</taxon>
        <taxon>Miridae</taxon>
        <taxon>Dicyphina</taxon>
        <taxon>Nesidiocoris</taxon>
    </lineage>
</organism>
<proteinExistence type="predicted"/>
<accession>A0A6H5G1Q1</accession>